<dbReference type="EMBL" id="BTFW01000001">
    <property type="protein sequence ID" value="GMM61437.1"/>
    <property type="molecule type" value="Genomic_DNA"/>
</dbReference>
<proteinExistence type="predicted"/>
<dbReference type="RefSeq" id="WP_317975121.1">
    <property type="nucleotide sequence ID" value="NZ_BTFW01000001.1"/>
</dbReference>
<organism evidence="2 3">
    <name type="scientific">Novosphingobium pituita</name>
    <dbReference type="NCBI Taxonomy" id="3056842"/>
    <lineage>
        <taxon>Bacteria</taxon>
        <taxon>Pseudomonadati</taxon>
        <taxon>Pseudomonadota</taxon>
        <taxon>Alphaproteobacteria</taxon>
        <taxon>Sphingomonadales</taxon>
        <taxon>Sphingomonadaceae</taxon>
        <taxon>Novosphingobium</taxon>
    </lineage>
</organism>
<comment type="caution">
    <text evidence="2">The sequence shown here is derived from an EMBL/GenBank/DDBJ whole genome shotgun (WGS) entry which is preliminary data.</text>
</comment>
<accession>A0ABQ6PAN3</accession>
<name>A0ABQ6PAN3_9SPHN</name>
<gene>
    <name evidence="2" type="ORF">NUTIK01_22140</name>
</gene>
<evidence type="ECO:0000313" key="2">
    <source>
        <dbReference type="EMBL" id="GMM61437.1"/>
    </source>
</evidence>
<feature type="region of interest" description="Disordered" evidence="1">
    <location>
        <begin position="178"/>
        <end position="205"/>
    </location>
</feature>
<protein>
    <submittedName>
        <fullName evidence="2">Uncharacterized protein</fullName>
    </submittedName>
</protein>
<evidence type="ECO:0000256" key="1">
    <source>
        <dbReference type="SAM" id="MobiDB-lite"/>
    </source>
</evidence>
<dbReference type="Proteomes" id="UP001187221">
    <property type="component" value="Unassembled WGS sequence"/>
</dbReference>
<reference evidence="2 3" key="1">
    <citation type="submission" date="2023-06" db="EMBL/GenBank/DDBJ databases">
        <title>Draft genome sequence of Novosphingobium sp. strain IK01.</title>
        <authorList>
            <person name="Hatamoto M."/>
            <person name="Ikarashi T."/>
            <person name="Yamaguchi T."/>
        </authorList>
    </citation>
    <scope>NUCLEOTIDE SEQUENCE [LARGE SCALE GENOMIC DNA]</scope>
    <source>
        <strain evidence="2 3">IK01</strain>
    </source>
</reference>
<evidence type="ECO:0000313" key="3">
    <source>
        <dbReference type="Proteomes" id="UP001187221"/>
    </source>
</evidence>
<keyword evidence="3" id="KW-1185">Reference proteome</keyword>
<sequence>MQFRVSGALALTLLSGLVSLGGLVPCAQAQAIRFVANPSALIAADIATTHAMERRGWGEGLAETMAKDAQVLSPPRALAETALHDLPHGEAPHLRQPDGAWIGCDGTYGVTRGRWSAKDAQGQERLGGWYATVWQRNLKKGFYRWSLTLEAPTAQALPAPDFLTGLVADCPVRRPRTEAEQLADLDAPRPPKPKKGAPPPMRPLRAALPAETTPAGADTTQGQSYDGTLAWRATVLPDGGRRFRAWMWKDGAMQEVIHLDAAPPRSGTPNVTVGS</sequence>